<keyword evidence="1" id="KW-1133">Transmembrane helix</keyword>
<dbReference type="RefSeq" id="WP_307502119.1">
    <property type="nucleotide sequence ID" value="NZ_BAAACE010000026.1"/>
</dbReference>
<dbReference type="Proteomes" id="UP001232584">
    <property type="component" value="Unassembled WGS sequence"/>
</dbReference>
<keyword evidence="1" id="KW-0812">Transmembrane</keyword>
<gene>
    <name evidence="2" type="ORF">QOZ92_000373</name>
</gene>
<dbReference type="EMBL" id="JAUSWG010000001">
    <property type="protein sequence ID" value="MDQ0555263.1"/>
    <property type="molecule type" value="Genomic_DNA"/>
</dbReference>
<feature type="transmembrane region" description="Helical" evidence="1">
    <location>
        <begin position="5"/>
        <end position="23"/>
    </location>
</feature>
<feature type="transmembrane region" description="Helical" evidence="1">
    <location>
        <begin position="29"/>
        <end position="46"/>
    </location>
</feature>
<reference evidence="2 3" key="1">
    <citation type="submission" date="2023-07" db="EMBL/GenBank/DDBJ databases">
        <title>Genomic Encyclopedia of Type Strains, Phase IV (KMG-IV): sequencing the most valuable type-strain genomes for metagenomic binning, comparative biology and taxonomic classification.</title>
        <authorList>
            <person name="Goeker M."/>
        </authorList>
    </citation>
    <scope>NUCLEOTIDE SEQUENCE [LARGE SCALE GENOMIC DNA]</scope>
    <source>
        <strain evidence="2 3">DSM 15049</strain>
    </source>
</reference>
<accession>A0ABU0MXE0</accession>
<feature type="transmembrane region" description="Helical" evidence="1">
    <location>
        <begin position="53"/>
        <end position="74"/>
    </location>
</feature>
<feature type="transmembrane region" description="Helical" evidence="1">
    <location>
        <begin position="137"/>
        <end position="161"/>
    </location>
</feature>
<keyword evidence="1" id="KW-0472">Membrane</keyword>
<proteinExistence type="predicted"/>
<keyword evidence="3" id="KW-1185">Reference proteome</keyword>
<organism evidence="2 3">
    <name type="scientific">Paraclostridium ghonii</name>
    <dbReference type="NCBI Taxonomy" id="29358"/>
    <lineage>
        <taxon>Bacteria</taxon>
        <taxon>Bacillati</taxon>
        <taxon>Bacillota</taxon>
        <taxon>Clostridia</taxon>
        <taxon>Peptostreptococcales</taxon>
        <taxon>Peptostreptococcaceae</taxon>
        <taxon>Paraclostridium</taxon>
    </lineage>
</organism>
<comment type="caution">
    <text evidence="2">The sequence shown here is derived from an EMBL/GenBank/DDBJ whole genome shotgun (WGS) entry which is preliminary data.</text>
</comment>
<evidence type="ECO:0000313" key="3">
    <source>
        <dbReference type="Proteomes" id="UP001232584"/>
    </source>
</evidence>
<feature type="transmembrane region" description="Helical" evidence="1">
    <location>
        <begin position="80"/>
        <end position="101"/>
    </location>
</feature>
<evidence type="ECO:0000256" key="1">
    <source>
        <dbReference type="SAM" id="Phobius"/>
    </source>
</evidence>
<feature type="transmembrane region" description="Helical" evidence="1">
    <location>
        <begin position="173"/>
        <end position="193"/>
    </location>
</feature>
<protein>
    <submittedName>
        <fullName evidence="2">Uncharacterized protein</fullName>
    </submittedName>
</protein>
<evidence type="ECO:0000313" key="2">
    <source>
        <dbReference type="EMBL" id="MDQ0555263.1"/>
    </source>
</evidence>
<sequence length="228" mass="26710">MKKRLVSDALVYFVAPITLFAIFKGEAKVYSVMVTAMILITYSMIIKYSQFRFNFTGMFFSVAYTFIQSLKMVLNEPYHIYIYNIYCLIIASIIIIILNLIDKNIFKQLYIDVLKALNFNQIQIISSIKKNNLCKQFYKITSIVNIHILVLILVKSHSIFILGKIEYVKNLNFEVFVCTIFFIGEIMFISQFIKKTKIMLVKNNVKNIKFVTSESKVINFNKYKNLNK</sequence>
<name>A0ABU0MXE0_9FIRM</name>